<sequence>MSDEDARGDEDARSYIAHVLMEETADYLRRGRIFEADPLGEVEAGWVAAFKTWTATHHPQVRKMLDDLWAELRLRDAEPPFARVEAELDALRQRLAAIPAEGGPALLAARIEAYLAQRARPAN</sequence>
<gene>
    <name evidence="1" type="ORF">DJ018_11295</name>
</gene>
<accession>A0A328AF58</accession>
<dbReference type="Proteomes" id="UP000249725">
    <property type="component" value="Unassembled WGS sequence"/>
</dbReference>
<dbReference type="OrthoDB" id="9949403at2"/>
<evidence type="ECO:0000313" key="1">
    <source>
        <dbReference type="EMBL" id="RAK52766.1"/>
    </source>
</evidence>
<protein>
    <submittedName>
        <fullName evidence="1">Uncharacterized protein</fullName>
    </submittedName>
</protein>
<proteinExistence type="predicted"/>
<dbReference type="EMBL" id="QFYR01000002">
    <property type="protein sequence ID" value="RAK52766.1"/>
    <property type="molecule type" value="Genomic_DNA"/>
</dbReference>
<dbReference type="AlphaFoldDB" id="A0A328AF58"/>
<name>A0A328AF58_9CAUL</name>
<keyword evidence="2" id="KW-1185">Reference proteome</keyword>
<organism evidence="1 2">
    <name type="scientific">Phenylobacterium deserti</name>
    <dbReference type="NCBI Taxonomy" id="1914756"/>
    <lineage>
        <taxon>Bacteria</taxon>
        <taxon>Pseudomonadati</taxon>
        <taxon>Pseudomonadota</taxon>
        <taxon>Alphaproteobacteria</taxon>
        <taxon>Caulobacterales</taxon>
        <taxon>Caulobacteraceae</taxon>
        <taxon>Phenylobacterium</taxon>
    </lineage>
</organism>
<comment type="caution">
    <text evidence="1">The sequence shown here is derived from an EMBL/GenBank/DDBJ whole genome shotgun (WGS) entry which is preliminary data.</text>
</comment>
<dbReference type="RefSeq" id="WP_111515051.1">
    <property type="nucleotide sequence ID" value="NZ_QFYR01000002.1"/>
</dbReference>
<reference evidence="2" key="1">
    <citation type="submission" date="2018-05" db="EMBL/GenBank/DDBJ databases">
        <authorList>
            <person name="Li X."/>
        </authorList>
    </citation>
    <scope>NUCLEOTIDE SEQUENCE [LARGE SCALE GENOMIC DNA]</scope>
    <source>
        <strain evidence="2">YIM 73061</strain>
    </source>
</reference>
<evidence type="ECO:0000313" key="2">
    <source>
        <dbReference type="Proteomes" id="UP000249725"/>
    </source>
</evidence>